<evidence type="ECO:0000313" key="1">
    <source>
        <dbReference type="EMBL" id="KAH7160222.1"/>
    </source>
</evidence>
<organism evidence="1 2">
    <name type="scientific">Dactylonectria estremocensis</name>
    <dbReference type="NCBI Taxonomy" id="1079267"/>
    <lineage>
        <taxon>Eukaryota</taxon>
        <taxon>Fungi</taxon>
        <taxon>Dikarya</taxon>
        <taxon>Ascomycota</taxon>
        <taxon>Pezizomycotina</taxon>
        <taxon>Sordariomycetes</taxon>
        <taxon>Hypocreomycetidae</taxon>
        <taxon>Hypocreales</taxon>
        <taxon>Nectriaceae</taxon>
        <taxon>Dactylonectria</taxon>
    </lineage>
</organism>
<name>A0A9P9JG21_9HYPO</name>
<gene>
    <name evidence="1" type="ORF">B0J13DRAFT_643732</name>
</gene>
<accession>A0A9P9JG21</accession>
<comment type="caution">
    <text evidence="1">The sequence shown here is derived from an EMBL/GenBank/DDBJ whole genome shotgun (WGS) entry which is preliminary data.</text>
</comment>
<proteinExistence type="predicted"/>
<dbReference type="Proteomes" id="UP000717696">
    <property type="component" value="Unassembled WGS sequence"/>
</dbReference>
<dbReference type="AlphaFoldDB" id="A0A9P9JG21"/>
<reference evidence="1" key="1">
    <citation type="journal article" date="2021" name="Nat. Commun.">
        <title>Genetic determinants of endophytism in the Arabidopsis root mycobiome.</title>
        <authorList>
            <person name="Mesny F."/>
            <person name="Miyauchi S."/>
            <person name="Thiergart T."/>
            <person name="Pickel B."/>
            <person name="Atanasova L."/>
            <person name="Karlsson M."/>
            <person name="Huettel B."/>
            <person name="Barry K.W."/>
            <person name="Haridas S."/>
            <person name="Chen C."/>
            <person name="Bauer D."/>
            <person name="Andreopoulos W."/>
            <person name="Pangilinan J."/>
            <person name="LaButti K."/>
            <person name="Riley R."/>
            <person name="Lipzen A."/>
            <person name="Clum A."/>
            <person name="Drula E."/>
            <person name="Henrissat B."/>
            <person name="Kohler A."/>
            <person name="Grigoriev I.V."/>
            <person name="Martin F.M."/>
            <person name="Hacquard S."/>
        </authorList>
    </citation>
    <scope>NUCLEOTIDE SEQUENCE</scope>
    <source>
        <strain evidence="1">MPI-CAGE-AT-0021</strain>
    </source>
</reference>
<protein>
    <submittedName>
        <fullName evidence="1">Uncharacterized protein</fullName>
    </submittedName>
</protein>
<dbReference type="EMBL" id="JAGMUU010000002">
    <property type="protein sequence ID" value="KAH7160222.1"/>
    <property type="molecule type" value="Genomic_DNA"/>
</dbReference>
<sequence>MRVTAEAIANHQPPHRGGVEGGLLGSFLLYGQLSYARMHLGFCCVATSHRSAFAPSAWPFSPGRFKGRVALWARLGFCSFDGPALWLLVRICSIASHSPAFCPPLLRLLKTPSPRACLAVSFTPSQSSNASDPVLPNAIVYDRRLCQFPATTVTPNNTTYYYPSRHCSLPTTDRLRQSPPSLASRNVPVPSVRMLAAIARQKRQSPDSRIAFCDIAGFTQFDRPSDTPSPIPTLRGSRLSTQSPATIHQPSSPSVFTGHLIVCWPDVFNPTLSIISTTTFVH</sequence>
<evidence type="ECO:0000313" key="2">
    <source>
        <dbReference type="Proteomes" id="UP000717696"/>
    </source>
</evidence>
<keyword evidence="2" id="KW-1185">Reference proteome</keyword>